<feature type="compositionally biased region" description="Polar residues" evidence="1">
    <location>
        <begin position="1"/>
        <end position="10"/>
    </location>
</feature>
<feature type="compositionally biased region" description="Basic and acidic residues" evidence="1">
    <location>
        <begin position="141"/>
        <end position="153"/>
    </location>
</feature>
<accession>A0A1U7NIY9</accession>
<dbReference type="RefSeq" id="WP_075829864.1">
    <property type="nucleotide sequence ID" value="NZ_CAOUMU010000127.1"/>
</dbReference>
<protein>
    <submittedName>
        <fullName evidence="2">Uncharacterized protein</fullName>
    </submittedName>
</protein>
<organism evidence="2 3">
    <name type="scientific">Ileibacterium valens</name>
    <dbReference type="NCBI Taxonomy" id="1862668"/>
    <lineage>
        <taxon>Bacteria</taxon>
        <taxon>Bacillati</taxon>
        <taxon>Bacillota</taxon>
        <taxon>Erysipelotrichia</taxon>
        <taxon>Erysipelotrichales</taxon>
        <taxon>Erysipelotrichaceae</taxon>
        <taxon>Ileibacterium</taxon>
    </lineage>
</organism>
<name>A0A1U7NIY9_9FIRM</name>
<dbReference type="AlphaFoldDB" id="A0A1U7NIY9"/>
<dbReference type="EMBL" id="MPJW01000035">
    <property type="protein sequence ID" value="OLU42818.1"/>
    <property type="molecule type" value="Genomic_DNA"/>
</dbReference>
<dbReference type="GeneID" id="82201825"/>
<reference evidence="2 3" key="1">
    <citation type="submission" date="2016-11" db="EMBL/GenBank/DDBJ databases">
        <title>Description of two novel members of the family Erysipelotrichaceae: Ileibacterium lipovorans gen. nov., sp. nov. and Dubosiella newyorkensis, gen. nov., sp. nov.</title>
        <authorList>
            <person name="Cox L.M."/>
            <person name="Sohn J."/>
            <person name="Tyrrell K.L."/>
            <person name="Citron D.M."/>
            <person name="Lawson P.A."/>
            <person name="Patel N.B."/>
            <person name="Iizumi T."/>
            <person name="Perez-Perez G.I."/>
            <person name="Goldstein E.J."/>
            <person name="Blaser M.J."/>
        </authorList>
    </citation>
    <scope>NUCLEOTIDE SEQUENCE [LARGE SCALE GENOMIC DNA]</scope>
    <source>
        <strain evidence="2 3">NYU-BL-A3</strain>
    </source>
</reference>
<feature type="compositionally biased region" description="Basic and acidic residues" evidence="1">
    <location>
        <begin position="114"/>
        <end position="132"/>
    </location>
</feature>
<feature type="compositionally biased region" description="Basic and acidic residues" evidence="1">
    <location>
        <begin position="79"/>
        <end position="96"/>
    </location>
</feature>
<keyword evidence="3" id="KW-1185">Reference proteome</keyword>
<comment type="caution">
    <text evidence="2">The sequence shown here is derived from an EMBL/GenBank/DDBJ whole genome shotgun (WGS) entry which is preliminary data.</text>
</comment>
<evidence type="ECO:0000313" key="2">
    <source>
        <dbReference type="EMBL" id="OLU42818.1"/>
    </source>
</evidence>
<evidence type="ECO:0000313" key="3">
    <source>
        <dbReference type="Proteomes" id="UP000186341"/>
    </source>
</evidence>
<feature type="region of interest" description="Disordered" evidence="1">
    <location>
        <begin position="68"/>
        <end position="153"/>
    </location>
</feature>
<feature type="compositionally biased region" description="Basic and acidic residues" evidence="1">
    <location>
        <begin position="11"/>
        <end position="30"/>
    </location>
</feature>
<sequence length="153" mass="17185">MSNKSMNTCKKASEASRKKLSEDSQKKTEMDELQILISEEDFEKENLAHASISEDVKQMKEKAYPTGYAMGEPAIHPENSGEHQDARKVNEAESDQRGTLSDTQHAELSGKTINAHEARSQDDYEKAIEKDTPSANYIHHLYKDDGKESPADE</sequence>
<dbReference type="Proteomes" id="UP000186341">
    <property type="component" value="Unassembled WGS sequence"/>
</dbReference>
<feature type="region of interest" description="Disordered" evidence="1">
    <location>
        <begin position="1"/>
        <end position="31"/>
    </location>
</feature>
<gene>
    <name evidence="2" type="ORF">BO222_01005</name>
</gene>
<proteinExistence type="predicted"/>
<evidence type="ECO:0000256" key="1">
    <source>
        <dbReference type="SAM" id="MobiDB-lite"/>
    </source>
</evidence>